<dbReference type="SFLD" id="SFLDG01129">
    <property type="entry name" value="C1.5:_HAD__Beta-PGM__Phosphata"/>
    <property type="match status" value="1"/>
</dbReference>
<dbReference type="GO" id="GO:0016787">
    <property type="term" value="F:hydrolase activity"/>
    <property type="evidence" value="ECO:0007669"/>
    <property type="project" value="UniProtKB-KW"/>
</dbReference>
<dbReference type="InterPro" id="IPR051400">
    <property type="entry name" value="HAD-like_hydrolase"/>
</dbReference>
<comment type="cofactor">
    <cofactor evidence="1">
        <name>Mg(2+)</name>
        <dbReference type="ChEBI" id="CHEBI:18420"/>
    </cofactor>
</comment>
<keyword evidence="2 4" id="KW-0378">Hydrolase</keyword>
<evidence type="ECO:0000313" key="5">
    <source>
        <dbReference type="Proteomes" id="UP000199308"/>
    </source>
</evidence>
<dbReference type="InterPro" id="IPR023214">
    <property type="entry name" value="HAD_sf"/>
</dbReference>
<evidence type="ECO:0000256" key="1">
    <source>
        <dbReference type="ARBA" id="ARBA00001946"/>
    </source>
</evidence>
<dbReference type="SFLD" id="SFLDS00003">
    <property type="entry name" value="Haloacid_Dehalogenase"/>
    <property type="match status" value="1"/>
</dbReference>
<dbReference type="PANTHER" id="PTHR46470">
    <property type="entry name" value="N-ACYLNEURAMINATE-9-PHOSPHATASE"/>
    <property type="match status" value="1"/>
</dbReference>
<dbReference type="Proteomes" id="UP000199308">
    <property type="component" value="Unassembled WGS sequence"/>
</dbReference>
<dbReference type="OrthoDB" id="367448at2"/>
<gene>
    <name evidence="4" type="ORF">SAMN05660429_01214</name>
</gene>
<accession>A0A1I0CJF1</accession>
<evidence type="ECO:0000256" key="2">
    <source>
        <dbReference type="ARBA" id="ARBA00022801"/>
    </source>
</evidence>
<keyword evidence="5" id="KW-1185">Reference proteome</keyword>
<organism evidence="4 5">
    <name type="scientific">Thalassotalea agarivorans</name>
    <name type="common">Thalassomonas agarivorans</name>
    <dbReference type="NCBI Taxonomy" id="349064"/>
    <lineage>
        <taxon>Bacteria</taxon>
        <taxon>Pseudomonadati</taxon>
        <taxon>Pseudomonadota</taxon>
        <taxon>Gammaproteobacteria</taxon>
        <taxon>Alteromonadales</taxon>
        <taxon>Colwelliaceae</taxon>
        <taxon>Thalassotalea</taxon>
    </lineage>
</organism>
<keyword evidence="3" id="KW-0460">Magnesium</keyword>
<dbReference type="GO" id="GO:0009231">
    <property type="term" value="P:riboflavin biosynthetic process"/>
    <property type="evidence" value="ECO:0007669"/>
    <property type="project" value="TreeGrafter"/>
</dbReference>
<dbReference type="Pfam" id="PF00702">
    <property type="entry name" value="Hydrolase"/>
    <property type="match status" value="1"/>
</dbReference>
<dbReference type="RefSeq" id="WP_093328505.1">
    <property type="nucleotide sequence ID" value="NZ_AP027363.1"/>
</dbReference>
<protein>
    <submittedName>
        <fullName evidence="4">Putative hydrolase of the HAD superfamily</fullName>
    </submittedName>
</protein>
<name>A0A1I0CJF1_THASX</name>
<dbReference type="InterPro" id="IPR036412">
    <property type="entry name" value="HAD-like_sf"/>
</dbReference>
<dbReference type="Gene3D" id="1.20.120.1600">
    <property type="match status" value="1"/>
</dbReference>
<evidence type="ECO:0000256" key="3">
    <source>
        <dbReference type="ARBA" id="ARBA00022842"/>
    </source>
</evidence>
<dbReference type="NCBIfam" id="TIGR01549">
    <property type="entry name" value="HAD-SF-IA-v1"/>
    <property type="match status" value="1"/>
</dbReference>
<dbReference type="SUPFAM" id="SSF56784">
    <property type="entry name" value="HAD-like"/>
    <property type="match status" value="1"/>
</dbReference>
<dbReference type="PANTHER" id="PTHR46470:SF4">
    <property type="entry name" value="5-AMINO-6-(5-PHOSPHO-D-RIBITYLAMINO)URACIL PHOSPHATASE YIGB"/>
    <property type="match status" value="1"/>
</dbReference>
<sequence length="235" mass="26925">MIIYKRLTPIKAISFDLDDTLYENHPQMLACYQQMLTFFKQHLGGDRVYDHAFWIPFRNQAVVENERIRHDVGKLRLQSYYLGIQSLGYDKNEALKLAEQAMAHFLFWRSNFTVPQESIELLETLKKKYPIVAITNGNVDAEKIGIARYFDAIFHANEQYALKPAPDMFAAACQQLNITPNQLLHVGDCGRSDIFGAARYGCQTAYFNRYGIGKPLKILPNIALTKVSELANLVR</sequence>
<reference evidence="4 5" key="1">
    <citation type="submission" date="2016-10" db="EMBL/GenBank/DDBJ databases">
        <authorList>
            <person name="de Groot N.N."/>
        </authorList>
    </citation>
    <scope>NUCLEOTIDE SEQUENCE [LARGE SCALE GENOMIC DNA]</scope>
    <source>
        <strain evidence="4 5">DSM 19706</strain>
    </source>
</reference>
<dbReference type="Gene3D" id="3.40.50.1000">
    <property type="entry name" value="HAD superfamily/HAD-like"/>
    <property type="match status" value="1"/>
</dbReference>
<evidence type="ECO:0000313" key="4">
    <source>
        <dbReference type="EMBL" id="SET19540.1"/>
    </source>
</evidence>
<dbReference type="STRING" id="349064.SAMN05660429_01214"/>
<dbReference type="InterPro" id="IPR006439">
    <property type="entry name" value="HAD-SF_hydro_IA"/>
</dbReference>
<dbReference type="EMBL" id="FOHK01000005">
    <property type="protein sequence ID" value="SET19540.1"/>
    <property type="molecule type" value="Genomic_DNA"/>
</dbReference>
<dbReference type="AlphaFoldDB" id="A0A1I0CJF1"/>
<dbReference type="PRINTS" id="PR00413">
    <property type="entry name" value="HADHALOGNASE"/>
</dbReference>
<proteinExistence type="predicted"/>